<evidence type="ECO:0000313" key="3">
    <source>
        <dbReference type="EMBL" id="TGG92059.1"/>
    </source>
</evidence>
<feature type="region of interest" description="Disordered" evidence="1">
    <location>
        <begin position="1"/>
        <end position="20"/>
    </location>
</feature>
<dbReference type="SUPFAM" id="SSF81606">
    <property type="entry name" value="PP2C-like"/>
    <property type="match status" value="1"/>
</dbReference>
<dbReference type="Pfam" id="PF13672">
    <property type="entry name" value="PP2C_2"/>
    <property type="match status" value="1"/>
</dbReference>
<dbReference type="Gene3D" id="3.60.40.10">
    <property type="entry name" value="PPM-type phosphatase domain"/>
    <property type="match status" value="1"/>
</dbReference>
<dbReference type="InterPro" id="IPR036457">
    <property type="entry name" value="PPM-type-like_dom_sf"/>
</dbReference>
<dbReference type="PANTHER" id="PTHR13832">
    <property type="entry name" value="PROTEIN PHOSPHATASE 2C"/>
    <property type="match status" value="1"/>
</dbReference>
<proteinExistence type="predicted"/>
<dbReference type="RefSeq" id="WP_135483988.1">
    <property type="nucleotide sequence ID" value="NZ_SRMF01000006.1"/>
</dbReference>
<evidence type="ECO:0000259" key="2">
    <source>
        <dbReference type="PROSITE" id="PS51746"/>
    </source>
</evidence>
<feature type="domain" description="PPM-type phosphatase" evidence="2">
    <location>
        <begin position="11"/>
        <end position="248"/>
    </location>
</feature>
<reference evidence="3 4" key="1">
    <citation type="submission" date="2019-04" db="EMBL/GenBank/DDBJ databases">
        <title>Natronospirillum operosus gen. nov., sp. nov., a haloalkaliphilic satellite isolated from decaying biomass of laboratory culture of cyanobacterium Geitlerinema sp. and proposal of Natronospirillaceae fam. nov. and Saccharospirillaceae fam. nov.</title>
        <authorList>
            <person name="Kevbrin V."/>
            <person name="Boltyanskaya Y."/>
            <person name="Koziaeva V."/>
            <person name="Grouzdev D.S."/>
            <person name="Park M."/>
            <person name="Cho J."/>
        </authorList>
    </citation>
    <scope>NUCLEOTIDE SEQUENCE [LARGE SCALE GENOMIC DNA]</scope>
    <source>
        <strain evidence="3 4">G-116</strain>
    </source>
</reference>
<dbReference type="AlphaFoldDB" id="A0A4Z0W6T7"/>
<dbReference type="SMART" id="SM00331">
    <property type="entry name" value="PP2C_SIG"/>
    <property type="match status" value="1"/>
</dbReference>
<dbReference type="InterPro" id="IPR015655">
    <property type="entry name" value="PP2C"/>
</dbReference>
<dbReference type="InterPro" id="IPR001932">
    <property type="entry name" value="PPM-type_phosphatase-like_dom"/>
</dbReference>
<evidence type="ECO:0000313" key="4">
    <source>
        <dbReference type="Proteomes" id="UP000297475"/>
    </source>
</evidence>
<dbReference type="SMART" id="SM00332">
    <property type="entry name" value="PP2Cc"/>
    <property type="match status" value="1"/>
</dbReference>
<organism evidence="3 4">
    <name type="scientific">Natronospirillum operosum</name>
    <dbReference type="NCBI Taxonomy" id="2759953"/>
    <lineage>
        <taxon>Bacteria</taxon>
        <taxon>Pseudomonadati</taxon>
        <taxon>Pseudomonadota</taxon>
        <taxon>Gammaproteobacteria</taxon>
        <taxon>Oceanospirillales</taxon>
        <taxon>Natronospirillaceae</taxon>
        <taxon>Natronospirillum</taxon>
    </lineage>
</organism>
<keyword evidence="4" id="KW-1185">Reference proteome</keyword>
<sequence length="249" mass="27478">MPDQNTNTPAEIAASSGQTDRGLVRRVNEDAFLDLPQKGLWVVADGMGGHDAGDVASRMIVETLRSTPLEGTLATRMDRIEDAVEQVNQRLLSRSYNEEGKKHIIGSTIAVLVAESRYLGAVLWAGDSRVYRLRSNTLVQLSTDHSQVQSYVRQGIISQEQARTHPERNIITRAVGSQEDLYLEADVCEFSSGDRYLLCSDGLTRHLEDEEISRLLAEGTPQAACRTLIDLTLERGAKDNVTVVVVEIN</sequence>
<evidence type="ECO:0000256" key="1">
    <source>
        <dbReference type="SAM" id="MobiDB-lite"/>
    </source>
</evidence>
<comment type="caution">
    <text evidence="3">The sequence shown here is derived from an EMBL/GenBank/DDBJ whole genome shotgun (WGS) entry which is preliminary data.</text>
</comment>
<dbReference type="PANTHER" id="PTHR13832:SF827">
    <property type="entry name" value="PROTEIN PHOSPHATASE 1L"/>
    <property type="match status" value="1"/>
</dbReference>
<dbReference type="EMBL" id="SRMF01000006">
    <property type="protein sequence ID" value="TGG92059.1"/>
    <property type="molecule type" value="Genomic_DNA"/>
</dbReference>
<dbReference type="Proteomes" id="UP000297475">
    <property type="component" value="Unassembled WGS sequence"/>
</dbReference>
<dbReference type="OrthoDB" id="9801841at2"/>
<dbReference type="GO" id="GO:0004722">
    <property type="term" value="F:protein serine/threonine phosphatase activity"/>
    <property type="evidence" value="ECO:0007669"/>
    <property type="project" value="InterPro"/>
</dbReference>
<name>A0A4Z0W6T7_9GAMM</name>
<protein>
    <submittedName>
        <fullName evidence="3">Serine/threonine-protein phosphatase</fullName>
    </submittedName>
</protein>
<dbReference type="CDD" id="cd00143">
    <property type="entry name" value="PP2Cc"/>
    <property type="match status" value="1"/>
</dbReference>
<accession>A0A4Z0W6T7</accession>
<gene>
    <name evidence="3" type="ORF">E4656_14360</name>
</gene>
<dbReference type="PROSITE" id="PS51746">
    <property type="entry name" value="PPM_2"/>
    <property type="match status" value="1"/>
</dbReference>
<feature type="compositionally biased region" description="Polar residues" evidence="1">
    <location>
        <begin position="1"/>
        <end position="19"/>
    </location>
</feature>